<evidence type="ECO:0000313" key="2">
    <source>
        <dbReference type="Proteomes" id="UP000630718"/>
    </source>
</evidence>
<protein>
    <submittedName>
        <fullName evidence="1">Uncharacterized protein</fullName>
    </submittedName>
</protein>
<proteinExistence type="predicted"/>
<comment type="caution">
    <text evidence="1">The sequence shown here is derived from an EMBL/GenBank/DDBJ whole genome shotgun (WGS) entry which is preliminary data.</text>
</comment>
<reference evidence="1" key="2">
    <citation type="submission" date="2020-09" db="EMBL/GenBank/DDBJ databases">
        <authorList>
            <person name="Sun Q."/>
            <person name="Ohkuma M."/>
        </authorList>
    </citation>
    <scope>NUCLEOTIDE SEQUENCE</scope>
    <source>
        <strain evidence="1">JCM 4477</strain>
    </source>
</reference>
<dbReference type="EMBL" id="BNBI01000009">
    <property type="protein sequence ID" value="GHF14182.1"/>
    <property type="molecule type" value="Genomic_DNA"/>
</dbReference>
<keyword evidence="2" id="KW-1185">Reference proteome</keyword>
<sequence length="107" mass="12335">MKTTEEFLTVLDEGMLRFFREIADELVTRFGISRAEAVARINAAYEGADIDPYPDIMCHEEPEYWAYGLYFLPKDGRLPHGDSVEDLSEWEIRPAPPQDSHVWTLAD</sequence>
<evidence type="ECO:0000313" key="1">
    <source>
        <dbReference type="EMBL" id="GHF14182.1"/>
    </source>
</evidence>
<organism evidence="1 2">
    <name type="scientific">Streptomyces fumanus</name>
    <dbReference type="NCBI Taxonomy" id="67302"/>
    <lineage>
        <taxon>Bacteria</taxon>
        <taxon>Bacillati</taxon>
        <taxon>Actinomycetota</taxon>
        <taxon>Actinomycetes</taxon>
        <taxon>Kitasatosporales</taxon>
        <taxon>Streptomycetaceae</taxon>
        <taxon>Streptomyces</taxon>
    </lineage>
</organism>
<dbReference type="Proteomes" id="UP000630718">
    <property type="component" value="Unassembled WGS sequence"/>
</dbReference>
<reference evidence="1" key="1">
    <citation type="journal article" date="2014" name="Int. J. Syst. Evol. Microbiol.">
        <title>Complete genome sequence of Corynebacterium casei LMG S-19264T (=DSM 44701T), isolated from a smear-ripened cheese.</title>
        <authorList>
            <consortium name="US DOE Joint Genome Institute (JGI-PGF)"/>
            <person name="Walter F."/>
            <person name="Albersmeier A."/>
            <person name="Kalinowski J."/>
            <person name="Ruckert C."/>
        </authorList>
    </citation>
    <scope>NUCLEOTIDE SEQUENCE</scope>
    <source>
        <strain evidence="1">JCM 4477</strain>
    </source>
</reference>
<dbReference type="AlphaFoldDB" id="A0A919E5H8"/>
<name>A0A919E5H8_9ACTN</name>
<accession>A0A919E5H8</accession>
<dbReference type="RefSeq" id="WP_190206092.1">
    <property type="nucleotide sequence ID" value="NZ_BNBI01000009.1"/>
</dbReference>
<gene>
    <name evidence="1" type="ORF">GCM10018772_44330</name>
</gene>